<accession>A0ABY3CD50</accession>
<dbReference type="SMART" id="SM01152">
    <property type="entry name" value="DUF167"/>
    <property type="match status" value="1"/>
</dbReference>
<dbReference type="PANTHER" id="PTHR13420">
    <property type="entry name" value="UPF0235 PROTEIN C15ORF40"/>
    <property type="match status" value="1"/>
</dbReference>
<dbReference type="Pfam" id="PF02594">
    <property type="entry name" value="DUF167"/>
    <property type="match status" value="1"/>
</dbReference>
<dbReference type="NCBIfam" id="TIGR00251">
    <property type="entry name" value="DUF167 family protein"/>
    <property type="match status" value="1"/>
</dbReference>
<reference evidence="3 4" key="1">
    <citation type="journal article" date="2019" name="Antonie Van Leeuwenhoek">
        <title>Description of 'Ca. Methylobacter oryzae' KRF1, a novel species from the environmentally important Methylobacter clade 2.</title>
        <authorList>
            <person name="Khatri K."/>
            <person name="Mohite J.A."/>
            <person name="Pandit P.S."/>
            <person name="Bahulikar R."/>
            <person name="Rahalkar M.C."/>
        </authorList>
    </citation>
    <scope>NUCLEOTIDE SEQUENCE [LARGE SCALE GENOMIC DNA]</scope>
    <source>
        <strain evidence="3 4">KRF1</strain>
    </source>
</reference>
<evidence type="ECO:0000256" key="2">
    <source>
        <dbReference type="HAMAP-Rule" id="MF_00634"/>
    </source>
</evidence>
<dbReference type="Gene3D" id="3.30.1200.10">
    <property type="entry name" value="YggU-like"/>
    <property type="match status" value="1"/>
</dbReference>
<comment type="caution">
    <text evidence="3">The sequence shown here is derived from an EMBL/GenBank/DDBJ whole genome shotgun (WGS) entry which is preliminary data.</text>
</comment>
<evidence type="ECO:0000256" key="1">
    <source>
        <dbReference type="ARBA" id="ARBA00010364"/>
    </source>
</evidence>
<sequence>MNWYLWQQGVLTLNLHIQPKASKDEWVGLHGDRLKLRIKAPPVDGKANQHVLGFIAGEFGVSKSACKLISGECGREKRVAISSPRKLPSLPDSLAFDISL</sequence>
<dbReference type="InterPro" id="IPR003746">
    <property type="entry name" value="DUF167"/>
</dbReference>
<dbReference type="InterPro" id="IPR036591">
    <property type="entry name" value="YggU-like_sf"/>
</dbReference>
<dbReference type="RefSeq" id="WP_127030611.1">
    <property type="nucleotide sequence ID" value="NZ_RYFG02000059.1"/>
</dbReference>
<dbReference type="Proteomes" id="UP000733744">
    <property type="component" value="Unassembled WGS sequence"/>
</dbReference>
<dbReference type="HAMAP" id="MF_00634">
    <property type="entry name" value="UPF0235"/>
    <property type="match status" value="1"/>
</dbReference>
<comment type="similarity">
    <text evidence="1 2">Belongs to the UPF0235 family.</text>
</comment>
<name>A0ABY3CD50_9GAMM</name>
<organism evidence="3 4">
    <name type="scientific">Candidatus Methylobacter oryzae</name>
    <dbReference type="NCBI Taxonomy" id="2497749"/>
    <lineage>
        <taxon>Bacteria</taxon>
        <taxon>Pseudomonadati</taxon>
        <taxon>Pseudomonadota</taxon>
        <taxon>Gammaproteobacteria</taxon>
        <taxon>Methylococcales</taxon>
        <taxon>Methylococcaceae</taxon>
        <taxon>Methylobacter</taxon>
    </lineage>
</organism>
<evidence type="ECO:0000313" key="3">
    <source>
        <dbReference type="EMBL" id="TRW99046.1"/>
    </source>
</evidence>
<protein>
    <recommendedName>
        <fullName evidence="2">UPF0235 protein EKO24_006740</fullName>
    </recommendedName>
</protein>
<dbReference type="PANTHER" id="PTHR13420:SF7">
    <property type="entry name" value="UPF0235 PROTEIN C15ORF40"/>
    <property type="match status" value="1"/>
</dbReference>
<proteinExistence type="inferred from homology"/>
<evidence type="ECO:0000313" key="4">
    <source>
        <dbReference type="Proteomes" id="UP000733744"/>
    </source>
</evidence>
<gene>
    <name evidence="3" type="ORF">EKO24_006740</name>
</gene>
<keyword evidence="4" id="KW-1185">Reference proteome</keyword>
<dbReference type="EMBL" id="RYFG02000059">
    <property type="protein sequence ID" value="TRW99046.1"/>
    <property type="molecule type" value="Genomic_DNA"/>
</dbReference>
<dbReference type="SUPFAM" id="SSF69786">
    <property type="entry name" value="YggU-like"/>
    <property type="match status" value="1"/>
</dbReference>